<dbReference type="RefSeq" id="WP_330106398.1">
    <property type="nucleotide sequence ID" value="NZ_JAZDQT010000001.1"/>
</dbReference>
<accession>A0ABU7I3T7</accession>
<keyword evidence="1" id="KW-0472">Membrane</keyword>
<evidence type="ECO:0000313" key="3">
    <source>
        <dbReference type="Proteomes" id="UP001336835"/>
    </source>
</evidence>
<dbReference type="EMBL" id="JAZDQT010000001">
    <property type="protein sequence ID" value="MEE1944016.1"/>
    <property type="molecule type" value="Genomic_DNA"/>
</dbReference>
<evidence type="ECO:0000313" key="2">
    <source>
        <dbReference type="EMBL" id="MEE1944016.1"/>
    </source>
</evidence>
<gene>
    <name evidence="2" type="ORF">VRU48_02780</name>
</gene>
<feature type="transmembrane region" description="Helical" evidence="1">
    <location>
        <begin position="37"/>
        <end position="54"/>
    </location>
</feature>
<name>A0ABU7I3T7_9SPHI</name>
<reference evidence="2 3" key="1">
    <citation type="submission" date="2024-01" db="EMBL/GenBank/DDBJ databases">
        <title>Pedobacter sp. nov., isolated from fresh soil.</title>
        <authorList>
            <person name="Le N.T.T."/>
        </authorList>
    </citation>
    <scope>NUCLEOTIDE SEQUENCE [LARGE SCALE GENOMIC DNA]</scope>
    <source>
        <strain evidence="2 3">KR3-3</strain>
    </source>
</reference>
<comment type="caution">
    <text evidence="2">The sequence shown here is derived from an EMBL/GenBank/DDBJ whole genome shotgun (WGS) entry which is preliminary data.</text>
</comment>
<keyword evidence="3" id="KW-1185">Reference proteome</keyword>
<protein>
    <submittedName>
        <fullName evidence="2">Uncharacterized protein</fullName>
    </submittedName>
</protein>
<keyword evidence="1" id="KW-1133">Transmembrane helix</keyword>
<proteinExistence type="predicted"/>
<sequence>MKFLFTVFLFFLAGIYAINYLDYRVKNITRREFERRVRLSILLLLFIIFVYYFFK</sequence>
<evidence type="ECO:0000256" key="1">
    <source>
        <dbReference type="SAM" id="Phobius"/>
    </source>
</evidence>
<keyword evidence="1" id="KW-0812">Transmembrane</keyword>
<dbReference type="Proteomes" id="UP001336835">
    <property type="component" value="Unassembled WGS sequence"/>
</dbReference>
<organism evidence="2 3">
    <name type="scientific">Pedobacter albus</name>
    <dbReference type="NCBI Taxonomy" id="3113905"/>
    <lineage>
        <taxon>Bacteria</taxon>
        <taxon>Pseudomonadati</taxon>
        <taxon>Bacteroidota</taxon>
        <taxon>Sphingobacteriia</taxon>
        <taxon>Sphingobacteriales</taxon>
        <taxon>Sphingobacteriaceae</taxon>
        <taxon>Pedobacter</taxon>
    </lineage>
</organism>